<feature type="transmembrane region" description="Helical" evidence="6">
    <location>
        <begin position="199"/>
        <end position="218"/>
    </location>
</feature>
<dbReference type="PANTHER" id="PTHR43370:SF1">
    <property type="entry name" value="GUANOSINE ABC TRANSPORTER PERMEASE PROTEIN NUPQ"/>
    <property type="match status" value="1"/>
</dbReference>
<comment type="caution">
    <text evidence="7">The sequence shown here is derived from an EMBL/GenBank/DDBJ whole genome shotgun (WGS) entry which is preliminary data.</text>
</comment>
<protein>
    <submittedName>
        <fullName evidence="7">ABC transporter permease</fullName>
    </submittedName>
</protein>
<dbReference type="Proteomes" id="UP000306888">
    <property type="component" value="Unassembled WGS sequence"/>
</dbReference>
<comment type="subcellular location">
    <subcellularLocation>
        <location evidence="1">Cell membrane</location>
        <topology evidence="1">Multi-pass membrane protein</topology>
    </subcellularLocation>
</comment>
<feature type="transmembrane region" description="Helical" evidence="6">
    <location>
        <begin position="12"/>
        <end position="29"/>
    </location>
</feature>
<evidence type="ECO:0000256" key="3">
    <source>
        <dbReference type="ARBA" id="ARBA00022692"/>
    </source>
</evidence>
<feature type="transmembrane region" description="Helical" evidence="6">
    <location>
        <begin position="65"/>
        <end position="89"/>
    </location>
</feature>
<evidence type="ECO:0000256" key="1">
    <source>
        <dbReference type="ARBA" id="ARBA00004651"/>
    </source>
</evidence>
<evidence type="ECO:0000256" key="5">
    <source>
        <dbReference type="ARBA" id="ARBA00023136"/>
    </source>
</evidence>
<dbReference type="GO" id="GO:0022857">
    <property type="term" value="F:transmembrane transporter activity"/>
    <property type="evidence" value="ECO:0007669"/>
    <property type="project" value="InterPro"/>
</dbReference>
<feature type="transmembrane region" description="Helical" evidence="6">
    <location>
        <begin position="150"/>
        <end position="169"/>
    </location>
</feature>
<dbReference type="AlphaFoldDB" id="A0A4S2DMV1"/>
<evidence type="ECO:0000256" key="6">
    <source>
        <dbReference type="SAM" id="Phobius"/>
    </source>
</evidence>
<dbReference type="CDD" id="cd06580">
    <property type="entry name" value="TM_PBP1_transp_TpRbsC_like"/>
    <property type="match status" value="1"/>
</dbReference>
<reference evidence="7 8" key="1">
    <citation type="submission" date="2019-04" db="EMBL/GenBank/DDBJ databases">
        <title>Microbes associate with the intestines of laboratory mice.</title>
        <authorList>
            <person name="Navarre W."/>
            <person name="Wong E."/>
            <person name="Huang K."/>
            <person name="Tropini C."/>
            <person name="Ng K."/>
            <person name="Yu B."/>
        </authorList>
    </citation>
    <scope>NUCLEOTIDE SEQUENCE [LARGE SCALE GENOMIC DNA]</scope>
    <source>
        <strain evidence="7 8">NM50_B9-20</strain>
    </source>
</reference>
<gene>
    <name evidence="7" type="ORF">E5347_02250</name>
</gene>
<dbReference type="PANTHER" id="PTHR43370">
    <property type="entry name" value="SUGAR ABC TRANSPORTER INTEGRAL MEMBRANE PROTEIN-RELATED"/>
    <property type="match status" value="1"/>
</dbReference>
<name>A0A4S2DMV1_9CLOT</name>
<dbReference type="OrthoDB" id="9792579at2"/>
<dbReference type="RefSeq" id="WP_136004186.1">
    <property type="nucleotide sequence ID" value="NZ_SRYR01000001.1"/>
</dbReference>
<feature type="transmembrane region" description="Helical" evidence="6">
    <location>
        <begin position="96"/>
        <end position="114"/>
    </location>
</feature>
<evidence type="ECO:0000256" key="4">
    <source>
        <dbReference type="ARBA" id="ARBA00022989"/>
    </source>
</evidence>
<keyword evidence="5 6" id="KW-0472">Membrane</keyword>
<accession>A0A4S2DMV1</accession>
<keyword evidence="3 6" id="KW-0812">Transmembrane</keyword>
<proteinExistence type="predicted"/>
<keyword evidence="4 6" id="KW-1133">Transmembrane helix</keyword>
<keyword evidence="2" id="KW-1003">Cell membrane</keyword>
<evidence type="ECO:0000313" key="8">
    <source>
        <dbReference type="Proteomes" id="UP000306888"/>
    </source>
</evidence>
<evidence type="ECO:0000313" key="7">
    <source>
        <dbReference type="EMBL" id="TGY43656.1"/>
    </source>
</evidence>
<dbReference type="Pfam" id="PF02653">
    <property type="entry name" value="BPD_transp_2"/>
    <property type="match status" value="1"/>
</dbReference>
<evidence type="ECO:0000256" key="2">
    <source>
        <dbReference type="ARBA" id="ARBA00022475"/>
    </source>
</evidence>
<feature type="transmembrane region" description="Helical" evidence="6">
    <location>
        <begin position="275"/>
        <end position="295"/>
    </location>
</feature>
<sequence length="314" mass="32879">MWSIIEQIFPYAIAYTVPLLITALGALYCERSGIINIGLDGLMIIGSFAGALTVSKLQANGVAGALWIGLLVAVLVGVLFSLLHAFASINLNADQVISGTAINMIAGALTVFLARNITGSGNIRVNSFIPKDVPFLSEIPVIGPLFFTKVYATTWLVIVILIVSIFILYKTSFGLRLRACGEHPQAAAAAGVSVFKMRYLGVMISGGMSALGGAIILLTYAGEFNGSVAGLGFLALAALIFGQWRPLGILGAAFFFGFASTIANVSQAIPSLATIPGVVLKVFPYVVTLIALVLFSKSSQAPKAAGEPFDTSKR</sequence>
<keyword evidence="8" id="KW-1185">Reference proteome</keyword>
<feature type="transmembrane region" description="Helical" evidence="6">
    <location>
        <begin position="41"/>
        <end position="59"/>
    </location>
</feature>
<dbReference type="EMBL" id="SRYR01000001">
    <property type="protein sequence ID" value="TGY43656.1"/>
    <property type="molecule type" value="Genomic_DNA"/>
</dbReference>
<dbReference type="InterPro" id="IPR001851">
    <property type="entry name" value="ABC_transp_permease"/>
</dbReference>
<organism evidence="7 8">
    <name type="scientific">Clostridium sartagoforme</name>
    <dbReference type="NCBI Taxonomy" id="84031"/>
    <lineage>
        <taxon>Bacteria</taxon>
        <taxon>Bacillati</taxon>
        <taxon>Bacillota</taxon>
        <taxon>Clostridia</taxon>
        <taxon>Eubacteriales</taxon>
        <taxon>Clostridiaceae</taxon>
        <taxon>Clostridium</taxon>
    </lineage>
</organism>
<feature type="transmembrane region" description="Helical" evidence="6">
    <location>
        <begin position="249"/>
        <end position="269"/>
    </location>
</feature>
<dbReference type="GO" id="GO:0005886">
    <property type="term" value="C:plasma membrane"/>
    <property type="evidence" value="ECO:0007669"/>
    <property type="project" value="UniProtKB-SubCell"/>
</dbReference>
<feature type="transmembrane region" description="Helical" evidence="6">
    <location>
        <begin position="224"/>
        <end position="242"/>
    </location>
</feature>